<keyword evidence="2" id="KW-0808">Transferase</keyword>
<dbReference type="Pfam" id="PF04072">
    <property type="entry name" value="LCM"/>
    <property type="match status" value="1"/>
</dbReference>
<dbReference type="InterPro" id="IPR007213">
    <property type="entry name" value="Ppm1/Ppm2/Tcmp"/>
</dbReference>
<reference evidence="3 4" key="1">
    <citation type="journal article" date="2017" name="DNA Res.">
        <title>Complete genome sequence and expression profile of the commercial lytic enzyme producer Lysobacter enzymogenes M497-1.</title>
        <authorList>
            <person name="Takami H."/>
            <person name="Toyoda A."/>
            <person name="Uchiyama I."/>
            <person name="Itoh T."/>
            <person name="Takaki Y."/>
            <person name="Arai W."/>
            <person name="Nishi S."/>
            <person name="Kawai M."/>
            <person name="Shinya K."/>
            <person name="Ikeda H."/>
        </authorList>
    </citation>
    <scope>NUCLEOTIDE SEQUENCE [LARGE SCALE GENOMIC DNA]</scope>
    <source>
        <strain evidence="3 4">M497-1</strain>
    </source>
</reference>
<dbReference type="PANTHER" id="PTHR43619">
    <property type="entry name" value="S-ADENOSYL-L-METHIONINE-DEPENDENT METHYLTRANSFERASE YKTD-RELATED"/>
    <property type="match status" value="1"/>
</dbReference>
<keyword evidence="1" id="KW-0489">Methyltransferase</keyword>
<accession>A0AAU9B6T1</accession>
<dbReference type="InterPro" id="IPR029063">
    <property type="entry name" value="SAM-dependent_MTases_sf"/>
</dbReference>
<evidence type="ECO:0000256" key="1">
    <source>
        <dbReference type="ARBA" id="ARBA00022603"/>
    </source>
</evidence>
<organism evidence="3 4">
    <name type="scientific">Lysobacter enzymogenes</name>
    <dbReference type="NCBI Taxonomy" id="69"/>
    <lineage>
        <taxon>Bacteria</taxon>
        <taxon>Pseudomonadati</taxon>
        <taxon>Pseudomonadota</taxon>
        <taxon>Gammaproteobacteria</taxon>
        <taxon>Lysobacterales</taxon>
        <taxon>Lysobacteraceae</taxon>
        <taxon>Lysobacter</taxon>
    </lineage>
</organism>
<dbReference type="GeneID" id="83066198"/>
<dbReference type="GO" id="GO:0008168">
    <property type="term" value="F:methyltransferase activity"/>
    <property type="evidence" value="ECO:0007669"/>
    <property type="project" value="UniProtKB-KW"/>
</dbReference>
<dbReference type="GO" id="GO:0032259">
    <property type="term" value="P:methylation"/>
    <property type="evidence" value="ECO:0007669"/>
    <property type="project" value="UniProtKB-KW"/>
</dbReference>
<sequence length="290" mass="30940">MERTSTSMLLAAAAVRQARRDGDAAVQANARLARACLRGCGAAGRRLLFALDHAPGRWLLAALEAAHLPGIGAHYAWRKRHIRRWALQACADGARQVVVLGAGFDGLSLALLAQSPQLRAFEVERESAVAIKRAALLKVGAEDPRLSLIAADLAQTPAQEALRAAPGFDPAATTVVIAEGVLMYLSPEELQRLLRGLAATLDDARLIATAMALRTDATPGFARQRPWVQRWLRRAGEPFRWGASRACLPALLLAAGVRLERVADPDAAADPDPSPGEWVFAGSLLRAPAP</sequence>
<dbReference type="Gene3D" id="3.40.50.150">
    <property type="entry name" value="Vaccinia Virus protein VP39"/>
    <property type="match status" value="1"/>
</dbReference>
<dbReference type="Proteomes" id="UP000218824">
    <property type="component" value="Chromosome"/>
</dbReference>
<evidence type="ECO:0008006" key="5">
    <source>
        <dbReference type="Google" id="ProtNLM"/>
    </source>
</evidence>
<evidence type="ECO:0000313" key="4">
    <source>
        <dbReference type="Proteomes" id="UP000218824"/>
    </source>
</evidence>
<proteinExistence type="predicted"/>
<dbReference type="PANTHER" id="PTHR43619:SF2">
    <property type="entry name" value="S-ADENOSYL-L-METHIONINE-DEPENDENT METHYLTRANSFERASES SUPERFAMILY PROTEIN"/>
    <property type="match status" value="1"/>
</dbReference>
<dbReference type="KEGG" id="lem:LEN_4410"/>
<protein>
    <recommendedName>
        <fullName evidence="5">S-adenosyl-L-methionine-dependent methyltransferase</fullName>
    </recommendedName>
</protein>
<dbReference type="AlphaFoldDB" id="A0AAU9B6T1"/>
<gene>
    <name evidence="3" type="ORF">LEN_4410</name>
</gene>
<dbReference type="RefSeq" id="WP_096381315.1">
    <property type="nucleotide sequence ID" value="NZ_AP014940.1"/>
</dbReference>
<evidence type="ECO:0000313" key="3">
    <source>
        <dbReference type="EMBL" id="BAV99897.1"/>
    </source>
</evidence>
<name>A0AAU9B6T1_LYSEN</name>
<evidence type="ECO:0000256" key="2">
    <source>
        <dbReference type="ARBA" id="ARBA00022679"/>
    </source>
</evidence>
<dbReference type="EMBL" id="AP014940">
    <property type="protein sequence ID" value="BAV99897.1"/>
    <property type="molecule type" value="Genomic_DNA"/>
</dbReference>
<dbReference type="SUPFAM" id="SSF53335">
    <property type="entry name" value="S-adenosyl-L-methionine-dependent methyltransferases"/>
    <property type="match status" value="1"/>
</dbReference>